<comment type="similarity">
    <text evidence="1 4">Belongs to the short-chain dehydrogenases/reductases (SDR) family.</text>
</comment>
<dbReference type="GO" id="GO:0005737">
    <property type="term" value="C:cytoplasm"/>
    <property type="evidence" value="ECO:0007669"/>
    <property type="project" value="TreeGrafter"/>
</dbReference>
<evidence type="ECO:0000313" key="5">
    <source>
        <dbReference type="EMBL" id="KAI9255707.1"/>
    </source>
</evidence>
<dbReference type="GO" id="GO:0016616">
    <property type="term" value="F:oxidoreductase activity, acting on the CH-OH group of donors, NAD or NADP as acceptor"/>
    <property type="evidence" value="ECO:0007669"/>
    <property type="project" value="TreeGrafter"/>
</dbReference>
<dbReference type="PANTHER" id="PTHR44229:SF4">
    <property type="entry name" value="15-HYDROXYPROSTAGLANDIN DEHYDROGENASE [NAD(+)]"/>
    <property type="match status" value="1"/>
</dbReference>
<dbReference type="Gene3D" id="3.40.50.720">
    <property type="entry name" value="NAD(P)-binding Rossmann-like Domain"/>
    <property type="match status" value="1"/>
</dbReference>
<dbReference type="InterPro" id="IPR036291">
    <property type="entry name" value="NAD(P)-bd_dom_sf"/>
</dbReference>
<evidence type="ECO:0000256" key="2">
    <source>
        <dbReference type="ARBA" id="ARBA00022857"/>
    </source>
</evidence>
<dbReference type="PROSITE" id="PS00061">
    <property type="entry name" value="ADH_SHORT"/>
    <property type="match status" value="1"/>
</dbReference>
<proteinExistence type="inferred from homology"/>
<dbReference type="Pfam" id="PF00106">
    <property type="entry name" value="adh_short"/>
    <property type="match status" value="1"/>
</dbReference>
<accession>A0AAD5PBT0</accession>
<dbReference type="PRINTS" id="PR00081">
    <property type="entry name" value="GDHRDH"/>
</dbReference>
<dbReference type="PANTHER" id="PTHR44229">
    <property type="entry name" value="15-HYDROXYPROSTAGLANDIN DEHYDROGENASE [NAD(+)]"/>
    <property type="match status" value="1"/>
</dbReference>
<keyword evidence="6" id="KW-1185">Reference proteome</keyword>
<keyword evidence="3" id="KW-0560">Oxidoreductase</keyword>
<dbReference type="SUPFAM" id="SSF51735">
    <property type="entry name" value="NAD(P)-binding Rossmann-fold domains"/>
    <property type="match status" value="1"/>
</dbReference>
<dbReference type="EMBL" id="JAIXMP010000022">
    <property type="protein sequence ID" value="KAI9255707.1"/>
    <property type="molecule type" value="Genomic_DNA"/>
</dbReference>
<dbReference type="InterPro" id="IPR020904">
    <property type="entry name" value="Sc_DH/Rdtase_CS"/>
</dbReference>
<protein>
    <submittedName>
        <fullName evidence="5">Uncharacterized protein</fullName>
    </submittedName>
</protein>
<evidence type="ECO:0000313" key="6">
    <source>
        <dbReference type="Proteomes" id="UP001209540"/>
    </source>
</evidence>
<dbReference type="PRINTS" id="PR00080">
    <property type="entry name" value="SDRFAMILY"/>
</dbReference>
<comment type="caution">
    <text evidence="5">The sequence shown here is derived from an EMBL/GenBank/DDBJ whole genome shotgun (WGS) entry which is preliminary data.</text>
</comment>
<name>A0AAD5PBT0_9FUNG</name>
<evidence type="ECO:0000256" key="1">
    <source>
        <dbReference type="ARBA" id="ARBA00006484"/>
    </source>
</evidence>
<dbReference type="Proteomes" id="UP001209540">
    <property type="component" value="Unassembled WGS sequence"/>
</dbReference>
<gene>
    <name evidence="5" type="ORF">BDA99DRAFT_517445</name>
</gene>
<reference evidence="5" key="2">
    <citation type="submission" date="2023-02" db="EMBL/GenBank/DDBJ databases">
        <authorList>
            <consortium name="DOE Joint Genome Institute"/>
            <person name="Mondo S.J."/>
            <person name="Chang Y."/>
            <person name="Wang Y."/>
            <person name="Ahrendt S."/>
            <person name="Andreopoulos W."/>
            <person name="Barry K."/>
            <person name="Beard J."/>
            <person name="Benny G.L."/>
            <person name="Blankenship S."/>
            <person name="Bonito G."/>
            <person name="Cuomo C."/>
            <person name="Desiro A."/>
            <person name="Gervers K.A."/>
            <person name="Hundley H."/>
            <person name="Kuo A."/>
            <person name="LaButti K."/>
            <person name="Lang B.F."/>
            <person name="Lipzen A."/>
            <person name="O'Donnell K."/>
            <person name="Pangilinan J."/>
            <person name="Reynolds N."/>
            <person name="Sandor L."/>
            <person name="Smith M.W."/>
            <person name="Tsang A."/>
            <person name="Grigoriev I.V."/>
            <person name="Stajich J.E."/>
            <person name="Spatafora J.W."/>
        </authorList>
    </citation>
    <scope>NUCLEOTIDE SEQUENCE</scope>
    <source>
        <strain evidence="5">RSA 2281</strain>
    </source>
</reference>
<dbReference type="InterPro" id="IPR002347">
    <property type="entry name" value="SDR_fam"/>
</dbReference>
<evidence type="ECO:0000256" key="3">
    <source>
        <dbReference type="ARBA" id="ARBA00023002"/>
    </source>
</evidence>
<keyword evidence="2" id="KW-0521">NADP</keyword>
<sequence>MYLQEKVIVIYGGTSGIGLELSETLLSLGAYVIFLGTKKEKGKALEAELNNKYRSDKKNQMALFHQCDITDWGSQEAIYSLSTETFDQSVDVVIVIAGILDSSNLMNDIELDNDNMLVDGTYRTLEVNLTAAAKANRLAIQHFLRNNKPGCVINTSSIYGYVGAPLAPLYAASKHGIIGLSKSYGTLFRSTGIRVNVVAPHFVDTPMVTGPSKAVAKALGMVPMSRCIDAYIQLIENDLLEGDVLVVTSEKTYIEQRYPDSTSERLDHLCSERKRQFREQIHEYFLRR</sequence>
<organism evidence="5 6">
    <name type="scientific">Phascolomyces articulosus</name>
    <dbReference type="NCBI Taxonomy" id="60185"/>
    <lineage>
        <taxon>Eukaryota</taxon>
        <taxon>Fungi</taxon>
        <taxon>Fungi incertae sedis</taxon>
        <taxon>Mucoromycota</taxon>
        <taxon>Mucoromycotina</taxon>
        <taxon>Mucoromycetes</taxon>
        <taxon>Mucorales</taxon>
        <taxon>Lichtheimiaceae</taxon>
        <taxon>Phascolomyces</taxon>
    </lineage>
</organism>
<reference evidence="5" key="1">
    <citation type="journal article" date="2022" name="IScience">
        <title>Evolution of zygomycete secretomes and the origins of terrestrial fungal ecologies.</title>
        <authorList>
            <person name="Chang Y."/>
            <person name="Wang Y."/>
            <person name="Mondo S."/>
            <person name="Ahrendt S."/>
            <person name="Andreopoulos W."/>
            <person name="Barry K."/>
            <person name="Beard J."/>
            <person name="Benny G.L."/>
            <person name="Blankenship S."/>
            <person name="Bonito G."/>
            <person name="Cuomo C."/>
            <person name="Desiro A."/>
            <person name="Gervers K.A."/>
            <person name="Hundley H."/>
            <person name="Kuo A."/>
            <person name="LaButti K."/>
            <person name="Lang B.F."/>
            <person name="Lipzen A."/>
            <person name="O'Donnell K."/>
            <person name="Pangilinan J."/>
            <person name="Reynolds N."/>
            <person name="Sandor L."/>
            <person name="Smith M.E."/>
            <person name="Tsang A."/>
            <person name="Grigoriev I.V."/>
            <person name="Stajich J.E."/>
            <person name="Spatafora J.W."/>
        </authorList>
    </citation>
    <scope>NUCLEOTIDE SEQUENCE</scope>
    <source>
        <strain evidence="5">RSA 2281</strain>
    </source>
</reference>
<evidence type="ECO:0000256" key="4">
    <source>
        <dbReference type="RuleBase" id="RU000363"/>
    </source>
</evidence>
<dbReference type="AlphaFoldDB" id="A0AAD5PBT0"/>